<dbReference type="EMBL" id="BJWL01000028">
    <property type="protein sequence ID" value="GFZ20183.1"/>
    <property type="molecule type" value="Genomic_DNA"/>
</dbReference>
<dbReference type="InterPro" id="IPR053234">
    <property type="entry name" value="RPM1_Interactor"/>
</dbReference>
<sequence length="662" mass="71435">MDSRPVVFDISSDEEGWGETRDGGGCGGDDYDWLSELLEKVHGEPDDSDDVVLVSEVVPNPKPRSKPSSVAKEKELDDDDCVILDCDPDKPVVIENNDAGDSDDLLIVGEKGQLACRDYPHARHLCAKFPFSSTPHESHCHQCHCYVCDSLAPCVHWGNATSSIDHCHATDKVEFWKLQRRNLKQGGRAPLPVPKLPDVSVSTPQQTIQVPPPAPLQPNYPAHNQVSRPTTIRACSTSSHLGFPNIRNHGGSQQSTYVIPRNKFRTQLVSQQLPTTRNNVIPGDRTHSAGNVGPHVNSRPIFKRASSAGVPVSNNRSGYNSSHNNHVNRYSRNPSATAASNNKNLTRSRDFSSGTSTGSHAHQAPSRQNTSSRFGNSVPSHHQVSSHRSVGSNFSNSVPSRPAVSSHSNLGSRFVNSAPSSHPSTIHNFDSLPSQPQVSSQPGIGSGFVNSLPSPQASSKSNIGSNFENLTPSQQLVTSQPNTSSSFLHSVPYQPQVYIHPVPVSNDGFQQGNETQNALELPDFSTTWVAPGQSNQPSLADGSQILCTEPTYHTPFVPEFNCHSDQPSLADGSQFLCAEPTYHPPFVPEFDPQSPITANGGSLDLPYESWVLDNQSVSGALEISVPPGLNVYSPESVPVDAGLSFVYSPESAPVDADLPFGF</sequence>
<feature type="compositionally biased region" description="Polar residues" evidence="1">
    <location>
        <begin position="312"/>
        <end position="428"/>
    </location>
</feature>
<feature type="region of interest" description="Disordered" evidence="1">
    <location>
        <begin position="186"/>
        <end position="219"/>
    </location>
</feature>
<dbReference type="OrthoDB" id="266020at2759"/>
<protein>
    <recommendedName>
        <fullName evidence="4">RPM1 interacting protein 13</fullName>
    </recommendedName>
</protein>
<dbReference type="Proteomes" id="UP000585474">
    <property type="component" value="Unassembled WGS sequence"/>
</dbReference>
<gene>
    <name evidence="2" type="ORF">Acr_28g0008880</name>
</gene>
<keyword evidence="3" id="KW-1185">Reference proteome</keyword>
<proteinExistence type="predicted"/>
<reference evidence="2 3" key="1">
    <citation type="submission" date="2019-07" db="EMBL/GenBank/DDBJ databases">
        <title>De Novo Assembly of kiwifruit Actinidia rufa.</title>
        <authorList>
            <person name="Sugita-Konishi S."/>
            <person name="Sato K."/>
            <person name="Mori E."/>
            <person name="Abe Y."/>
            <person name="Kisaki G."/>
            <person name="Hamano K."/>
            <person name="Suezawa K."/>
            <person name="Otani M."/>
            <person name="Fukuda T."/>
            <person name="Manabe T."/>
            <person name="Gomi K."/>
            <person name="Tabuchi M."/>
            <person name="Akimitsu K."/>
            <person name="Kataoka I."/>
        </authorList>
    </citation>
    <scope>NUCLEOTIDE SEQUENCE [LARGE SCALE GENOMIC DNA]</scope>
    <source>
        <strain evidence="3">cv. Fuchu</strain>
    </source>
</reference>
<dbReference type="AlphaFoldDB" id="A0A7J0HAQ6"/>
<dbReference type="PANTHER" id="PTHR33443">
    <property type="entry name" value="ZGC:112980"/>
    <property type="match status" value="1"/>
</dbReference>
<organism evidence="2 3">
    <name type="scientific">Actinidia rufa</name>
    <dbReference type="NCBI Taxonomy" id="165716"/>
    <lineage>
        <taxon>Eukaryota</taxon>
        <taxon>Viridiplantae</taxon>
        <taxon>Streptophyta</taxon>
        <taxon>Embryophyta</taxon>
        <taxon>Tracheophyta</taxon>
        <taxon>Spermatophyta</taxon>
        <taxon>Magnoliopsida</taxon>
        <taxon>eudicotyledons</taxon>
        <taxon>Gunneridae</taxon>
        <taxon>Pentapetalae</taxon>
        <taxon>asterids</taxon>
        <taxon>Ericales</taxon>
        <taxon>Actinidiaceae</taxon>
        <taxon>Actinidia</taxon>
    </lineage>
</organism>
<evidence type="ECO:0008006" key="4">
    <source>
        <dbReference type="Google" id="ProtNLM"/>
    </source>
</evidence>
<evidence type="ECO:0000313" key="2">
    <source>
        <dbReference type="EMBL" id="GFZ20183.1"/>
    </source>
</evidence>
<name>A0A7J0HAQ6_9ERIC</name>
<feature type="compositionally biased region" description="Polar residues" evidence="1">
    <location>
        <begin position="200"/>
        <end position="209"/>
    </location>
</feature>
<feature type="compositionally biased region" description="Low complexity" evidence="1">
    <location>
        <begin position="431"/>
        <end position="443"/>
    </location>
</feature>
<feature type="compositionally biased region" description="Polar residues" evidence="1">
    <location>
        <begin position="448"/>
        <end position="468"/>
    </location>
</feature>
<dbReference type="PANTHER" id="PTHR33443:SF35">
    <property type="entry name" value="VQ DOMAIN-CONTAINING PROTEIN"/>
    <property type="match status" value="1"/>
</dbReference>
<evidence type="ECO:0000313" key="3">
    <source>
        <dbReference type="Proteomes" id="UP000585474"/>
    </source>
</evidence>
<feature type="region of interest" description="Disordered" evidence="1">
    <location>
        <begin position="277"/>
        <end position="468"/>
    </location>
</feature>
<comment type="caution">
    <text evidence="2">The sequence shown here is derived from an EMBL/GenBank/DDBJ whole genome shotgun (WGS) entry which is preliminary data.</text>
</comment>
<accession>A0A7J0HAQ6</accession>
<feature type="region of interest" description="Disordered" evidence="1">
    <location>
        <begin position="1"/>
        <end position="28"/>
    </location>
</feature>
<evidence type="ECO:0000256" key="1">
    <source>
        <dbReference type="SAM" id="MobiDB-lite"/>
    </source>
</evidence>